<accession>A0A7S4E734</accession>
<feature type="domain" description="Fumarate lyase N-terminal" evidence="2">
    <location>
        <begin position="29"/>
        <end position="329"/>
    </location>
</feature>
<dbReference type="Gene3D" id="1.10.40.30">
    <property type="entry name" value="Fumarase/aspartase (C-terminal domain)"/>
    <property type="match status" value="1"/>
</dbReference>
<reference evidence="4" key="1">
    <citation type="submission" date="2021-01" db="EMBL/GenBank/DDBJ databases">
        <authorList>
            <person name="Corre E."/>
            <person name="Pelletier E."/>
            <person name="Niang G."/>
            <person name="Scheremetjew M."/>
            <person name="Finn R."/>
            <person name="Kale V."/>
            <person name="Holt S."/>
            <person name="Cochrane G."/>
            <person name="Meng A."/>
            <person name="Brown T."/>
            <person name="Cohen L."/>
        </authorList>
    </citation>
    <scope>NUCLEOTIDE SEQUENCE</scope>
    <source>
        <strain evidence="4">CCMP1756</strain>
    </source>
</reference>
<dbReference type="InterPro" id="IPR029419">
    <property type="entry name" value="Arg_succ_lyase_C"/>
</dbReference>
<dbReference type="EMBL" id="HBIW01010883">
    <property type="protein sequence ID" value="CAE0693853.1"/>
    <property type="molecule type" value="Transcribed_RNA"/>
</dbReference>
<dbReference type="InterPro" id="IPR024083">
    <property type="entry name" value="Fumarase/histidase_N"/>
</dbReference>
<evidence type="ECO:0008006" key="7">
    <source>
        <dbReference type="Google" id="ProtNLM"/>
    </source>
</evidence>
<dbReference type="Gene3D" id="1.20.200.10">
    <property type="entry name" value="Fumarase/aspartase (Central domain)"/>
    <property type="match status" value="1"/>
</dbReference>
<dbReference type="InterPro" id="IPR009049">
    <property type="entry name" value="Argininosuccinate_lyase"/>
</dbReference>
<name>A0A7S4E734_9STRA</name>
<evidence type="ECO:0000256" key="1">
    <source>
        <dbReference type="ARBA" id="ARBA00010755"/>
    </source>
</evidence>
<dbReference type="AlphaFoldDB" id="A0A7S4E734"/>
<dbReference type="FunFam" id="1.20.200.10:FF:000015">
    <property type="entry name" value="argininosuccinate lyase isoform X2"/>
    <property type="match status" value="1"/>
</dbReference>
<comment type="similarity">
    <text evidence="1">Belongs to the lyase 1 family. Argininosuccinate lyase subfamily.</text>
</comment>
<dbReference type="PRINTS" id="PR00149">
    <property type="entry name" value="FUMRATELYASE"/>
</dbReference>
<dbReference type="Gene3D" id="1.10.275.10">
    <property type="entry name" value="Fumarase/aspartase (N-terminal domain)"/>
    <property type="match status" value="1"/>
</dbReference>
<dbReference type="FunFam" id="1.10.40.30:FF:000001">
    <property type="entry name" value="Argininosuccinate lyase"/>
    <property type="match status" value="1"/>
</dbReference>
<dbReference type="CDD" id="cd01359">
    <property type="entry name" value="Argininosuccinate_lyase"/>
    <property type="match status" value="1"/>
</dbReference>
<dbReference type="EMBL" id="CAKKNE010000004">
    <property type="protein sequence ID" value="CAH0372990.1"/>
    <property type="molecule type" value="Genomic_DNA"/>
</dbReference>
<dbReference type="InterPro" id="IPR000362">
    <property type="entry name" value="Fumarate_lyase_fam"/>
</dbReference>
<evidence type="ECO:0000313" key="6">
    <source>
        <dbReference type="Proteomes" id="UP000789595"/>
    </source>
</evidence>
<reference evidence="5" key="2">
    <citation type="submission" date="2021-11" db="EMBL/GenBank/DDBJ databases">
        <authorList>
            <consortium name="Genoscope - CEA"/>
            <person name="William W."/>
        </authorList>
    </citation>
    <scope>NUCLEOTIDE SEQUENCE</scope>
</reference>
<dbReference type="HAMAP" id="MF_00006">
    <property type="entry name" value="Arg_succ_lyase"/>
    <property type="match status" value="1"/>
</dbReference>
<dbReference type="SUPFAM" id="SSF48557">
    <property type="entry name" value="L-aspartase-like"/>
    <property type="match status" value="1"/>
</dbReference>
<dbReference type="InterPro" id="IPR008948">
    <property type="entry name" value="L-Aspartase-like"/>
</dbReference>
<dbReference type="InterPro" id="IPR020557">
    <property type="entry name" value="Fumarate_lyase_CS"/>
</dbReference>
<dbReference type="OrthoDB" id="2561043at2759"/>
<dbReference type="Proteomes" id="UP000789595">
    <property type="component" value="Unassembled WGS sequence"/>
</dbReference>
<evidence type="ECO:0000259" key="3">
    <source>
        <dbReference type="Pfam" id="PF14698"/>
    </source>
</evidence>
<dbReference type="PANTHER" id="PTHR43814">
    <property type="entry name" value="ARGININOSUCCINATE LYASE"/>
    <property type="match status" value="1"/>
</dbReference>
<dbReference type="Pfam" id="PF14698">
    <property type="entry name" value="ASL_C2"/>
    <property type="match status" value="1"/>
</dbReference>
<dbReference type="PROSITE" id="PS00163">
    <property type="entry name" value="FUMARATE_LYASES"/>
    <property type="match status" value="1"/>
</dbReference>
<sequence length="507" mass="55696">MRALSRTTARLAGRAMSSETKKPAKLWGGAFGEATDKTMELFNDSLPFDKRLWAADLAGSKAYAAALTEAGVIDSDQSSKMRQGLSDVRKEWADNKFVEIEGDEDIHTANERRLGDLVGTDIAGRLHTGRSRNDQVATDLRLWLRAEVHALRSLLRGLVEDARDVAGSDEAQGALMPGYTHLQRAQPVRYSHWLMSHAWAWTRDAERLDALWARSDRCPLGSGALAGHPFFDEEQRRKLSDALKFGGGPTPNSMDSVSDRDFAVEFTQWAALLGVHLSRWAEDLIIYGTKEFAFVSFGQRYSTGSSLMPQKRNPDALELLRGKAARLAGHQATLTSLLASCPSAYNKDLQEDKEPVFDAAHQLRVALEVARGVLTTTEIHPERMRSALEPAMLATDLAEHLVRKHNVPFRETHHVAGAAVRLAEKENTSLAGLSKAQLATLHPAFENDSDADVAALWDFDRSAESRDAQGGTSIRAQKEQVAALSAWLARTENDGPSQDAVALVTEP</sequence>
<dbReference type="Pfam" id="PF00206">
    <property type="entry name" value="Lyase_1"/>
    <property type="match status" value="1"/>
</dbReference>
<dbReference type="GO" id="GO:0042450">
    <property type="term" value="P:L-arginine biosynthetic process via ornithine"/>
    <property type="evidence" value="ECO:0007669"/>
    <property type="project" value="InterPro"/>
</dbReference>
<dbReference type="GO" id="GO:0004056">
    <property type="term" value="F:argininosuccinate lyase activity"/>
    <property type="evidence" value="ECO:0007669"/>
    <property type="project" value="InterPro"/>
</dbReference>
<feature type="domain" description="Argininosuccinate lyase C-terminal" evidence="3">
    <location>
        <begin position="392"/>
        <end position="461"/>
    </location>
</feature>
<dbReference type="NCBIfam" id="TIGR00838">
    <property type="entry name" value="argH"/>
    <property type="match status" value="1"/>
</dbReference>
<dbReference type="InterPro" id="IPR022761">
    <property type="entry name" value="Fumarate_lyase_N"/>
</dbReference>
<protein>
    <recommendedName>
        <fullName evidence="7">Argininosuccinate lyase</fullName>
    </recommendedName>
</protein>
<keyword evidence="6" id="KW-1185">Reference proteome</keyword>
<dbReference type="PRINTS" id="PR00145">
    <property type="entry name" value="ARGSUCLYASE"/>
</dbReference>
<proteinExistence type="inferred from homology"/>
<evidence type="ECO:0000313" key="4">
    <source>
        <dbReference type="EMBL" id="CAE0693853.1"/>
    </source>
</evidence>
<organism evidence="4">
    <name type="scientific">Pelagomonas calceolata</name>
    <dbReference type="NCBI Taxonomy" id="35677"/>
    <lineage>
        <taxon>Eukaryota</taxon>
        <taxon>Sar</taxon>
        <taxon>Stramenopiles</taxon>
        <taxon>Ochrophyta</taxon>
        <taxon>Pelagophyceae</taxon>
        <taxon>Pelagomonadales</taxon>
        <taxon>Pelagomonadaceae</taxon>
        <taxon>Pelagomonas</taxon>
    </lineage>
</organism>
<dbReference type="GO" id="GO:0005829">
    <property type="term" value="C:cytosol"/>
    <property type="evidence" value="ECO:0007669"/>
    <property type="project" value="TreeGrafter"/>
</dbReference>
<dbReference type="FunFam" id="1.10.275.10:FF:000002">
    <property type="entry name" value="Argininosuccinate lyase"/>
    <property type="match status" value="1"/>
</dbReference>
<evidence type="ECO:0000259" key="2">
    <source>
        <dbReference type="Pfam" id="PF00206"/>
    </source>
</evidence>
<gene>
    <name evidence="4" type="ORF">PCAL00307_LOCUS9289</name>
    <name evidence="5" type="ORF">PECAL_4P01540</name>
</gene>
<evidence type="ECO:0000313" key="5">
    <source>
        <dbReference type="EMBL" id="CAH0372990.1"/>
    </source>
</evidence>
<dbReference type="PANTHER" id="PTHR43814:SF1">
    <property type="entry name" value="ARGININOSUCCINATE LYASE"/>
    <property type="match status" value="1"/>
</dbReference>